<dbReference type="InterPro" id="IPR024400">
    <property type="entry name" value="DUF2635"/>
</dbReference>
<reference evidence="1" key="1">
    <citation type="submission" date="2023-02" db="EMBL/GenBank/DDBJ databases">
        <title>Isolation, identification, and genome analysis of Vibrio campbellii in the Penaeus vannamei larvae stage.</title>
        <authorList>
            <person name="Huang T."/>
            <person name="Zhang B."/>
        </authorList>
    </citation>
    <scope>NUCLEOTIDE SEQUENCE</scope>
    <source>
        <strain evidence="1">20220413_1</strain>
    </source>
</reference>
<accession>A0AAQ2Y251</accession>
<protein>
    <submittedName>
        <fullName evidence="1">DUF2635 domain-containing protein</fullName>
    </submittedName>
</protein>
<evidence type="ECO:0000313" key="2">
    <source>
        <dbReference type="Proteomes" id="UP001219537"/>
    </source>
</evidence>
<evidence type="ECO:0000313" key="1">
    <source>
        <dbReference type="EMBL" id="WDG10653.1"/>
    </source>
</evidence>
<dbReference type="AlphaFoldDB" id="A0AAQ2Y251"/>
<name>A0AAQ2Y251_9VIBR</name>
<dbReference type="Pfam" id="PF10948">
    <property type="entry name" value="DUF2635"/>
    <property type="match status" value="1"/>
</dbReference>
<sequence>MSSNTNMIFLIPAKELVPVRKPDGGYLSFDGEEVARSSYWVRRINDGDVLADAKAKKHKTKLAAAAKQAKADSETKGE</sequence>
<dbReference type="RefSeq" id="WP_228842840.1">
    <property type="nucleotide sequence ID" value="NZ_CP117989.1"/>
</dbReference>
<organism evidence="1 2">
    <name type="scientific">Vibrio campbellii</name>
    <dbReference type="NCBI Taxonomy" id="680"/>
    <lineage>
        <taxon>Bacteria</taxon>
        <taxon>Pseudomonadati</taxon>
        <taxon>Pseudomonadota</taxon>
        <taxon>Gammaproteobacteria</taxon>
        <taxon>Vibrionales</taxon>
        <taxon>Vibrionaceae</taxon>
        <taxon>Vibrio</taxon>
    </lineage>
</organism>
<dbReference type="EMBL" id="CP117989">
    <property type="protein sequence ID" value="WDG10653.1"/>
    <property type="molecule type" value="Genomic_DNA"/>
</dbReference>
<proteinExistence type="predicted"/>
<gene>
    <name evidence="1" type="ORF">PUN50_25120</name>
</gene>
<dbReference type="Proteomes" id="UP001219537">
    <property type="component" value="Chromosome 2"/>
</dbReference>